<organism evidence="2">
    <name type="scientific">marine metagenome</name>
    <dbReference type="NCBI Taxonomy" id="408172"/>
    <lineage>
        <taxon>unclassified sequences</taxon>
        <taxon>metagenomes</taxon>
        <taxon>ecological metagenomes</taxon>
    </lineage>
</organism>
<evidence type="ECO:0000313" key="2">
    <source>
        <dbReference type="EMBL" id="SVC42053.1"/>
    </source>
</evidence>
<dbReference type="EMBL" id="UINC01090267">
    <property type="protein sequence ID" value="SVC42053.1"/>
    <property type="molecule type" value="Genomic_DNA"/>
</dbReference>
<feature type="transmembrane region" description="Helical" evidence="1">
    <location>
        <begin position="34"/>
        <end position="52"/>
    </location>
</feature>
<dbReference type="AlphaFoldDB" id="A0A382LZQ2"/>
<gene>
    <name evidence="2" type="ORF">METZ01_LOCUS294907</name>
</gene>
<keyword evidence="1" id="KW-0472">Membrane</keyword>
<accession>A0A382LZQ2</accession>
<feature type="transmembrane region" description="Helical" evidence="1">
    <location>
        <begin position="7"/>
        <end position="28"/>
    </location>
</feature>
<feature type="transmembrane region" description="Helical" evidence="1">
    <location>
        <begin position="64"/>
        <end position="80"/>
    </location>
</feature>
<reference evidence="2" key="1">
    <citation type="submission" date="2018-05" db="EMBL/GenBank/DDBJ databases">
        <authorList>
            <person name="Lanie J.A."/>
            <person name="Ng W.-L."/>
            <person name="Kazmierczak K.M."/>
            <person name="Andrzejewski T.M."/>
            <person name="Davidsen T.M."/>
            <person name="Wayne K.J."/>
            <person name="Tettelin H."/>
            <person name="Glass J.I."/>
            <person name="Rusch D."/>
            <person name="Podicherti R."/>
            <person name="Tsui H.-C.T."/>
            <person name="Winkler M.E."/>
        </authorList>
    </citation>
    <scope>NUCLEOTIDE SEQUENCE</scope>
</reference>
<sequence>MTRDSMLFLGFIGIFVILNAILLVGGYLDMSWTSLGVITAAGLTVSLYSFLYRDNPLFKLAEHIFVGVAAAYIFGIYWYQSLYGEVVVRIFGIGDDPATMTQRLLLLVPSVLGLLILTRMSVKIGWLSRISFAFVVGVGAGFTIPRYISAFLLSQIEATIRPITMDVDGLNLLLILIGVVSVLVYFFFSVEHRGVVGGISKVGIWFL</sequence>
<evidence type="ECO:0000256" key="1">
    <source>
        <dbReference type="SAM" id="Phobius"/>
    </source>
</evidence>
<name>A0A382LZQ2_9ZZZZ</name>
<keyword evidence="1" id="KW-1133">Transmembrane helix</keyword>
<proteinExistence type="predicted"/>
<feature type="transmembrane region" description="Helical" evidence="1">
    <location>
        <begin position="100"/>
        <end position="118"/>
    </location>
</feature>
<feature type="transmembrane region" description="Helical" evidence="1">
    <location>
        <begin position="169"/>
        <end position="188"/>
    </location>
</feature>
<feature type="transmembrane region" description="Helical" evidence="1">
    <location>
        <begin position="130"/>
        <end position="149"/>
    </location>
</feature>
<protein>
    <submittedName>
        <fullName evidence="2">Uncharacterized protein</fullName>
    </submittedName>
</protein>
<feature type="non-terminal residue" evidence="2">
    <location>
        <position position="207"/>
    </location>
</feature>
<keyword evidence="1" id="KW-0812">Transmembrane</keyword>